<dbReference type="RefSeq" id="WP_188254322.1">
    <property type="nucleotide sequence ID" value="NZ_JABVCF010000004.1"/>
</dbReference>
<comment type="caution">
    <text evidence="1">The sequence shown here is derived from an EMBL/GenBank/DDBJ whole genome shotgun (WGS) entry which is preliminary data.</text>
</comment>
<gene>
    <name evidence="1" type="ORF">KEU06_08965</name>
</gene>
<protein>
    <submittedName>
        <fullName evidence="1">Uncharacterized protein</fullName>
    </submittedName>
</protein>
<name>A0A942E080_9HYPH</name>
<evidence type="ECO:0000313" key="2">
    <source>
        <dbReference type="Proteomes" id="UP000680348"/>
    </source>
</evidence>
<organism evidence="1 2">
    <name type="scientific">Pseudaminobacter soli</name>
    <name type="common">ex Zhang et al. 2022</name>
    <dbReference type="NCBI Taxonomy" id="2831468"/>
    <lineage>
        <taxon>Bacteria</taxon>
        <taxon>Pseudomonadati</taxon>
        <taxon>Pseudomonadota</taxon>
        <taxon>Alphaproteobacteria</taxon>
        <taxon>Hyphomicrobiales</taxon>
        <taxon>Phyllobacteriaceae</taxon>
        <taxon>Pseudaminobacter</taxon>
    </lineage>
</organism>
<accession>A0A942E080</accession>
<sequence length="90" mass="10517">MAVWIEIHCDTPAEDVPDSIWRKAPPYGMMSCATQDAENSGLLFRTGQRPDWMMKRSAEEARARGYKRTRKYGWQCPFCVKHRTKFTTTE</sequence>
<dbReference type="Proteomes" id="UP000680348">
    <property type="component" value="Unassembled WGS sequence"/>
</dbReference>
<dbReference type="EMBL" id="JAGWCR010000004">
    <property type="protein sequence ID" value="MBS3648758.1"/>
    <property type="molecule type" value="Genomic_DNA"/>
</dbReference>
<dbReference type="AlphaFoldDB" id="A0A942E080"/>
<keyword evidence="2" id="KW-1185">Reference proteome</keyword>
<proteinExistence type="predicted"/>
<evidence type="ECO:0000313" key="1">
    <source>
        <dbReference type="EMBL" id="MBS3648758.1"/>
    </source>
</evidence>
<reference evidence="1" key="1">
    <citation type="submission" date="2021-04" db="EMBL/GenBank/DDBJ databases">
        <title>Pseudaminobacter soli sp. nov., isolated from paddy soil contaminated by heavy metals.</title>
        <authorList>
            <person name="Zhang K."/>
        </authorList>
    </citation>
    <scope>NUCLEOTIDE SEQUENCE</scope>
    <source>
        <strain evidence="1">19-2017</strain>
    </source>
</reference>